<name>A0A5D3KA00_9BRAD</name>
<keyword evidence="3" id="KW-1185">Reference proteome</keyword>
<dbReference type="AlphaFoldDB" id="A0A5D3KA00"/>
<gene>
    <name evidence="2" type="ORF">FXB40_24430</name>
</gene>
<evidence type="ECO:0000313" key="3">
    <source>
        <dbReference type="Proteomes" id="UP000324758"/>
    </source>
</evidence>
<comment type="caution">
    <text evidence="2">The sequence shown here is derived from an EMBL/GenBank/DDBJ whole genome shotgun (WGS) entry which is preliminary data.</text>
</comment>
<feature type="compositionally biased region" description="Polar residues" evidence="1">
    <location>
        <begin position="63"/>
        <end position="75"/>
    </location>
</feature>
<feature type="region of interest" description="Disordered" evidence="1">
    <location>
        <begin position="51"/>
        <end position="75"/>
    </location>
</feature>
<feature type="region of interest" description="Disordered" evidence="1">
    <location>
        <begin position="1"/>
        <end position="37"/>
    </location>
</feature>
<protein>
    <submittedName>
        <fullName evidence="2">Uncharacterized protein</fullName>
    </submittedName>
</protein>
<sequence length="75" mass="8325">MAAVIDATVCGDAANQQQGEQAHEHRWKPDHPDQLPPNVFSSYFSSLRIESGRQVGEQRRKSTPSFRTSRSACPA</sequence>
<reference evidence="2 3" key="1">
    <citation type="submission" date="2019-08" db="EMBL/GenBank/DDBJ databases">
        <title>Bradyrhizobium hipponensis sp. nov., a rhizobium isolated from a Lupinus angustifolius root nodule in Tunisia.</title>
        <authorList>
            <person name="Off K."/>
            <person name="Rejili M."/>
            <person name="Mars M."/>
            <person name="Brachmann A."/>
            <person name="Marin M."/>
        </authorList>
    </citation>
    <scope>NUCLEOTIDE SEQUENCE [LARGE SCALE GENOMIC DNA]</scope>
    <source>
        <strain evidence="2 3">CTAW71</strain>
    </source>
</reference>
<feature type="compositionally biased region" description="Basic and acidic residues" evidence="1">
    <location>
        <begin position="21"/>
        <end position="33"/>
    </location>
</feature>
<dbReference type="Proteomes" id="UP000324758">
    <property type="component" value="Unassembled WGS sequence"/>
</dbReference>
<dbReference type="EMBL" id="VSSS01000037">
    <property type="protein sequence ID" value="TYL92592.1"/>
    <property type="molecule type" value="Genomic_DNA"/>
</dbReference>
<proteinExistence type="predicted"/>
<evidence type="ECO:0000313" key="2">
    <source>
        <dbReference type="EMBL" id="TYL92592.1"/>
    </source>
</evidence>
<accession>A0A5D3KA00</accession>
<organism evidence="2 3">
    <name type="scientific">Bradyrhizobium rifense</name>
    <dbReference type="NCBI Taxonomy" id="515499"/>
    <lineage>
        <taxon>Bacteria</taxon>
        <taxon>Pseudomonadati</taxon>
        <taxon>Pseudomonadota</taxon>
        <taxon>Alphaproteobacteria</taxon>
        <taxon>Hyphomicrobiales</taxon>
        <taxon>Nitrobacteraceae</taxon>
        <taxon>Bradyrhizobium</taxon>
    </lineage>
</organism>
<evidence type="ECO:0000256" key="1">
    <source>
        <dbReference type="SAM" id="MobiDB-lite"/>
    </source>
</evidence>